<reference evidence="1 2" key="1">
    <citation type="submission" date="2024-01" db="EMBL/GenBank/DDBJ databases">
        <title>The genomes of 5 underutilized Papilionoideae crops provide insights into root nodulation and disease resistanc.</title>
        <authorList>
            <person name="Jiang F."/>
        </authorList>
    </citation>
    <scope>NUCLEOTIDE SEQUENCE [LARGE SCALE GENOMIC DNA]</scope>
    <source>
        <strain evidence="1">DUOXIRENSHENG_FW03</strain>
        <tissue evidence="1">Leaves</tissue>
    </source>
</reference>
<gene>
    <name evidence="1" type="ORF">VNO78_31648</name>
</gene>
<evidence type="ECO:0000313" key="2">
    <source>
        <dbReference type="Proteomes" id="UP001386955"/>
    </source>
</evidence>
<protein>
    <submittedName>
        <fullName evidence="1">Uncharacterized protein</fullName>
    </submittedName>
</protein>
<proteinExistence type="predicted"/>
<sequence>MNKINVGWFRSSIFCSLFTTCDQLLFQHHRTKAQAFCTDQNEVEDYEMKRLLDEYSSHNKLYSARVKIQRLKSLKQKKLKTKH</sequence>
<evidence type="ECO:0000313" key="1">
    <source>
        <dbReference type="EMBL" id="KAK7385788.1"/>
    </source>
</evidence>
<dbReference type="Proteomes" id="UP001386955">
    <property type="component" value="Unassembled WGS sequence"/>
</dbReference>
<dbReference type="AlphaFoldDB" id="A0AAN9RZF9"/>
<organism evidence="1 2">
    <name type="scientific">Psophocarpus tetragonolobus</name>
    <name type="common">Winged bean</name>
    <name type="synonym">Dolichos tetragonolobus</name>
    <dbReference type="NCBI Taxonomy" id="3891"/>
    <lineage>
        <taxon>Eukaryota</taxon>
        <taxon>Viridiplantae</taxon>
        <taxon>Streptophyta</taxon>
        <taxon>Embryophyta</taxon>
        <taxon>Tracheophyta</taxon>
        <taxon>Spermatophyta</taxon>
        <taxon>Magnoliopsida</taxon>
        <taxon>eudicotyledons</taxon>
        <taxon>Gunneridae</taxon>
        <taxon>Pentapetalae</taxon>
        <taxon>rosids</taxon>
        <taxon>fabids</taxon>
        <taxon>Fabales</taxon>
        <taxon>Fabaceae</taxon>
        <taxon>Papilionoideae</taxon>
        <taxon>50 kb inversion clade</taxon>
        <taxon>NPAAA clade</taxon>
        <taxon>indigoferoid/millettioid clade</taxon>
        <taxon>Phaseoleae</taxon>
        <taxon>Psophocarpus</taxon>
    </lineage>
</organism>
<accession>A0AAN9RZF9</accession>
<comment type="caution">
    <text evidence="1">The sequence shown here is derived from an EMBL/GenBank/DDBJ whole genome shotgun (WGS) entry which is preliminary data.</text>
</comment>
<name>A0AAN9RZF9_PSOTE</name>
<dbReference type="EMBL" id="JAYMYS010000008">
    <property type="protein sequence ID" value="KAK7385788.1"/>
    <property type="molecule type" value="Genomic_DNA"/>
</dbReference>
<keyword evidence="2" id="KW-1185">Reference proteome</keyword>